<dbReference type="GO" id="GO:0005759">
    <property type="term" value="C:mitochondrial matrix"/>
    <property type="evidence" value="ECO:0007669"/>
    <property type="project" value="UniProtKB-SubCell"/>
</dbReference>
<comment type="catalytic activity">
    <reaction evidence="10">
        <text>butanoyl-CoA + hydrogencarbonate + ATP = (2S)-ethylmalonyl-CoA + ADP + phosphate + H(+)</text>
        <dbReference type="Rhea" id="RHEA:59520"/>
        <dbReference type="ChEBI" id="CHEBI:15378"/>
        <dbReference type="ChEBI" id="CHEBI:17544"/>
        <dbReference type="ChEBI" id="CHEBI:30616"/>
        <dbReference type="ChEBI" id="CHEBI:43474"/>
        <dbReference type="ChEBI" id="CHEBI:57371"/>
        <dbReference type="ChEBI" id="CHEBI:60909"/>
        <dbReference type="ChEBI" id="CHEBI:456216"/>
    </reaction>
    <physiologicalReaction direction="left-to-right" evidence="10">
        <dbReference type="Rhea" id="RHEA:59521"/>
    </physiologicalReaction>
</comment>
<evidence type="ECO:0000313" key="16">
    <source>
        <dbReference type="EMBL" id="CAF3474390.1"/>
    </source>
</evidence>
<dbReference type="GO" id="GO:0046872">
    <property type="term" value="F:metal ion binding"/>
    <property type="evidence" value="ECO:0007669"/>
    <property type="project" value="InterPro"/>
</dbReference>
<evidence type="ECO:0000256" key="6">
    <source>
        <dbReference type="ARBA" id="ARBA00022840"/>
    </source>
</evidence>
<dbReference type="GO" id="GO:0006629">
    <property type="term" value="P:lipid metabolic process"/>
    <property type="evidence" value="ECO:0007669"/>
    <property type="project" value="UniProtKB-KW"/>
</dbReference>
<dbReference type="Gene3D" id="2.40.50.100">
    <property type="match status" value="1"/>
</dbReference>
<dbReference type="PANTHER" id="PTHR18866">
    <property type="entry name" value="CARBOXYLASE:PYRUVATE/ACETYL-COA/PROPIONYL-COA CARBOXYLASE"/>
    <property type="match status" value="1"/>
</dbReference>
<dbReference type="SUPFAM" id="SSF56059">
    <property type="entry name" value="Glutathione synthetase ATP-binding domain-like"/>
    <property type="match status" value="1"/>
</dbReference>
<dbReference type="InterPro" id="IPR013815">
    <property type="entry name" value="ATP_grasp_subdomain_1"/>
</dbReference>
<dbReference type="PANTHER" id="PTHR18866:SF33">
    <property type="entry name" value="METHYLCROTONOYL-COA CARBOXYLASE SUBUNIT ALPHA, MITOCHONDRIAL-RELATED"/>
    <property type="match status" value="1"/>
</dbReference>
<keyword evidence="4" id="KW-0436">Ligase</keyword>
<name>A0A813UKX6_9BILA</name>
<evidence type="ECO:0000259" key="14">
    <source>
        <dbReference type="PROSITE" id="PS50979"/>
    </source>
</evidence>
<protein>
    <recommendedName>
        <fullName evidence="3">Propionyl-CoA carboxylase alpha chain, mitochondrial</fullName>
    </recommendedName>
    <alternativeName>
        <fullName evidence="9">Propanoyl-CoA:carbon dioxide ligase subunit alpha</fullName>
    </alternativeName>
</protein>
<dbReference type="InterPro" id="IPR011054">
    <property type="entry name" value="Rudment_hybrid_motif"/>
</dbReference>
<feature type="domain" description="ATP-grasp" evidence="13">
    <location>
        <begin position="176"/>
        <end position="373"/>
    </location>
</feature>
<dbReference type="FunFam" id="3.30.1490.20:FF:000003">
    <property type="entry name" value="acetyl-CoA carboxylase isoform X1"/>
    <property type="match status" value="1"/>
</dbReference>
<comment type="cofactor">
    <cofactor evidence="1">
        <name>biotin</name>
        <dbReference type="ChEBI" id="CHEBI:57586"/>
    </cofactor>
</comment>
<dbReference type="NCBIfam" id="NF006367">
    <property type="entry name" value="PRK08591.1"/>
    <property type="match status" value="1"/>
</dbReference>
<dbReference type="AlphaFoldDB" id="A0A813UKX6"/>
<evidence type="ECO:0000313" key="15">
    <source>
        <dbReference type="EMBL" id="CAF0824854.1"/>
    </source>
</evidence>
<dbReference type="Pfam" id="PF00364">
    <property type="entry name" value="Biotin_lipoyl"/>
    <property type="match status" value="1"/>
</dbReference>
<dbReference type="Pfam" id="PF00289">
    <property type="entry name" value="Biotin_carb_N"/>
    <property type="match status" value="1"/>
</dbReference>
<dbReference type="SUPFAM" id="SSF52440">
    <property type="entry name" value="PreATP-grasp domain"/>
    <property type="match status" value="1"/>
</dbReference>
<dbReference type="InterPro" id="IPR011764">
    <property type="entry name" value="Biotin_carboxylation_dom"/>
</dbReference>
<dbReference type="EMBL" id="CAJNOO010000141">
    <property type="protein sequence ID" value="CAF0824854.1"/>
    <property type="molecule type" value="Genomic_DNA"/>
</dbReference>
<dbReference type="InterPro" id="IPR016185">
    <property type="entry name" value="PreATP-grasp_dom_sf"/>
</dbReference>
<dbReference type="GO" id="GO:0004658">
    <property type="term" value="F:propionyl-CoA carboxylase activity"/>
    <property type="evidence" value="ECO:0007669"/>
    <property type="project" value="TreeGrafter"/>
</dbReference>
<evidence type="ECO:0000256" key="1">
    <source>
        <dbReference type="ARBA" id="ARBA00001953"/>
    </source>
</evidence>
<dbReference type="SMART" id="SM00878">
    <property type="entry name" value="Biotin_carb_C"/>
    <property type="match status" value="1"/>
</dbReference>
<gene>
    <name evidence="16" type="ORF">OTI717_LOCUS135</name>
    <name evidence="15" type="ORF">RFH988_LOCUS5128</name>
</gene>
<keyword evidence="6 11" id="KW-0067">ATP-binding</keyword>
<keyword evidence="7" id="KW-0443">Lipid metabolism</keyword>
<dbReference type="Gene3D" id="3.40.50.20">
    <property type="match status" value="1"/>
</dbReference>
<dbReference type="InterPro" id="IPR000089">
    <property type="entry name" value="Biotin_lipoyl"/>
</dbReference>
<dbReference type="PROSITE" id="PS00866">
    <property type="entry name" value="CPSASE_1"/>
    <property type="match status" value="1"/>
</dbReference>
<dbReference type="FunFam" id="3.30.470.20:FF:000028">
    <property type="entry name" value="Methylcrotonoyl-CoA carboxylase subunit alpha, mitochondrial"/>
    <property type="match status" value="1"/>
</dbReference>
<dbReference type="PROSITE" id="PS00867">
    <property type="entry name" value="CPSASE_2"/>
    <property type="match status" value="1"/>
</dbReference>
<dbReference type="Gene3D" id="3.30.1490.20">
    <property type="entry name" value="ATP-grasp fold, A domain"/>
    <property type="match status" value="1"/>
</dbReference>
<dbReference type="InterPro" id="IPR005482">
    <property type="entry name" value="Biotin_COase_C"/>
</dbReference>
<reference evidence="15" key="1">
    <citation type="submission" date="2021-02" db="EMBL/GenBank/DDBJ databases">
        <authorList>
            <person name="Nowell W R."/>
        </authorList>
    </citation>
    <scope>NUCLEOTIDE SEQUENCE</scope>
</reference>
<feature type="domain" description="Lipoyl-binding" evidence="12">
    <location>
        <begin position="649"/>
        <end position="724"/>
    </location>
</feature>
<dbReference type="SUPFAM" id="SSF51246">
    <property type="entry name" value="Rudiment single hybrid motif"/>
    <property type="match status" value="1"/>
</dbReference>
<dbReference type="Pfam" id="PF02786">
    <property type="entry name" value="CPSase_L_D2"/>
    <property type="match status" value="1"/>
</dbReference>
<dbReference type="Gene3D" id="3.30.470.20">
    <property type="entry name" value="ATP-grasp fold, B domain"/>
    <property type="match status" value="1"/>
</dbReference>
<organism evidence="15 17">
    <name type="scientific">Rotaria sordida</name>
    <dbReference type="NCBI Taxonomy" id="392033"/>
    <lineage>
        <taxon>Eukaryota</taxon>
        <taxon>Metazoa</taxon>
        <taxon>Spiralia</taxon>
        <taxon>Gnathifera</taxon>
        <taxon>Rotifera</taxon>
        <taxon>Eurotatoria</taxon>
        <taxon>Bdelloidea</taxon>
        <taxon>Philodinida</taxon>
        <taxon>Philodinidae</taxon>
        <taxon>Rotaria</taxon>
    </lineage>
</organism>
<dbReference type="PROSITE" id="PS50968">
    <property type="entry name" value="BIOTINYL_LIPOYL"/>
    <property type="match status" value="1"/>
</dbReference>
<dbReference type="Gene3D" id="3.30.700.30">
    <property type="match status" value="1"/>
</dbReference>
<dbReference type="InterPro" id="IPR005479">
    <property type="entry name" value="CPAse_ATP-bd"/>
</dbReference>
<dbReference type="CDD" id="cd06850">
    <property type="entry name" value="biotinyl_domain"/>
    <property type="match status" value="1"/>
</dbReference>
<dbReference type="EMBL" id="CAJOAX010000004">
    <property type="protein sequence ID" value="CAF3474390.1"/>
    <property type="molecule type" value="Genomic_DNA"/>
</dbReference>
<evidence type="ECO:0000256" key="9">
    <source>
        <dbReference type="ARBA" id="ARBA00031557"/>
    </source>
</evidence>
<dbReference type="FunFam" id="3.40.50.20:FF:000010">
    <property type="entry name" value="Propionyl-CoA carboxylase subunit alpha"/>
    <property type="match status" value="1"/>
</dbReference>
<dbReference type="InterPro" id="IPR011761">
    <property type="entry name" value="ATP-grasp"/>
</dbReference>
<keyword evidence="5 11" id="KW-0547">Nucleotide-binding</keyword>
<evidence type="ECO:0000256" key="8">
    <source>
        <dbReference type="ARBA" id="ARBA00023267"/>
    </source>
</evidence>
<evidence type="ECO:0000256" key="3">
    <source>
        <dbReference type="ARBA" id="ARBA00018058"/>
    </source>
</evidence>
<evidence type="ECO:0000259" key="13">
    <source>
        <dbReference type="PROSITE" id="PS50975"/>
    </source>
</evidence>
<evidence type="ECO:0000256" key="10">
    <source>
        <dbReference type="ARBA" id="ARBA00048208"/>
    </source>
</evidence>
<evidence type="ECO:0000256" key="11">
    <source>
        <dbReference type="PROSITE-ProRule" id="PRU00409"/>
    </source>
</evidence>
<dbReference type="InterPro" id="IPR005481">
    <property type="entry name" value="BC-like_N"/>
</dbReference>
<dbReference type="PROSITE" id="PS50975">
    <property type="entry name" value="ATP_GRASP"/>
    <property type="match status" value="1"/>
</dbReference>
<feature type="domain" description="Biotin carboxylation" evidence="14">
    <location>
        <begin position="57"/>
        <end position="504"/>
    </location>
</feature>
<dbReference type="InterPro" id="IPR041265">
    <property type="entry name" value="PCC_BT"/>
</dbReference>
<dbReference type="Pfam" id="PF02785">
    <property type="entry name" value="Biotin_carb_C"/>
    <property type="match status" value="1"/>
</dbReference>
<evidence type="ECO:0000256" key="4">
    <source>
        <dbReference type="ARBA" id="ARBA00022598"/>
    </source>
</evidence>
<dbReference type="Proteomes" id="UP000663823">
    <property type="component" value="Unassembled WGS sequence"/>
</dbReference>
<dbReference type="SUPFAM" id="SSF51230">
    <property type="entry name" value="Single hybrid motif"/>
    <property type="match status" value="1"/>
</dbReference>
<sequence>MHFFWTTGLRPSSARRLLQLKRFQSTKATTSKDNKTLFTYGKDGHYFLDRIDPTESKFSKILIANRGEIACRIIRTCRAMDIKTVAVHSDVDSHSLFVKMADEAICIGPAQARLSYLNEDIILEAVKKTGAEAVHPGYGFLSENTKFAKKLADNNVEFIGPSSKSIQDMGDKIHSKVIARKANVSMIPGYDGEVKDEVECVRVSNDIGYPVMIKASAGGGGKGMRVAWNDKEARENFLLSKSEAASSFGDDRMLVEKFIDNPRHIEFQVLGDKHGNIIYLNERECSIQRRNQKVIEEAPSVFLDKETRRKMGEEAVQLANAVGYYSAGTVEFMVDSKRNFYFLEMNTRLQVEHPITEATTGVDLVHQMIRVAKGHKLRFKQEDIGVRGWSIECRVYAEDPYKSFGLPSIGRLTSYKDPSDIPNVRCDSGITEGSEISLYYDPLICKLTTFGKDRQAALATMAQALDSYVIRGVTNNIPLLRDIITEQRFVSGDISTKYLPQVYPEGFKGKQLKDTERESLLALAACIAVKSAIRDRSFKQSTKGMAPKNYGYEVKLGDFKRHIRVTPTEKDGVKLFEVDMDGKQIIKIDDSFKLGDHVININFNGQPFIMQLFKMDAIGNVTLIYLGTKYDLRVLPERAAKYMPIMPEKKQLDLASVLISPMPGIVKSVSVKVGQRVTDGQEVCVVEAMKMQNKLTTGRAGVIKNIRIKEGETVEDGKILIELE</sequence>
<dbReference type="Proteomes" id="UP000663882">
    <property type="component" value="Unassembled WGS sequence"/>
</dbReference>
<dbReference type="Pfam" id="PF18140">
    <property type="entry name" value="PCC_BT"/>
    <property type="match status" value="1"/>
</dbReference>
<evidence type="ECO:0000259" key="12">
    <source>
        <dbReference type="PROSITE" id="PS50968"/>
    </source>
</evidence>
<comment type="subcellular location">
    <subcellularLocation>
        <location evidence="2">Mitochondrion matrix</location>
    </subcellularLocation>
</comment>
<dbReference type="GO" id="GO:0005524">
    <property type="term" value="F:ATP binding"/>
    <property type="evidence" value="ECO:0007669"/>
    <property type="project" value="UniProtKB-UniRule"/>
</dbReference>
<evidence type="ECO:0000256" key="2">
    <source>
        <dbReference type="ARBA" id="ARBA00004305"/>
    </source>
</evidence>
<comment type="caution">
    <text evidence="15">The sequence shown here is derived from an EMBL/GenBank/DDBJ whole genome shotgun (WGS) entry which is preliminary data.</text>
</comment>
<dbReference type="PROSITE" id="PS50979">
    <property type="entry name" value="BC"/>
    <property type="match status" value="1"/>
</dbReference>
<evidence type="ECO:0000313" key="17">
    <source>
        <dbReference type="Proteomes" id="UP000663882"/>
    </source>
</evidence>
<evidence type="ECO:0000256" key="5">
    <source>
        <dbReference type="ARBA" id="ARBA00022741"/>
    </source>
</evidence>
<dbReference type="InterPro" id="IPR050856">
    <property type="entry name" value="Biotin_carboxylase_complex"/>
</dbReference>
<proteinExistence type="predicted"/>
<dbReference type="OrthoDB" id="196847at2759"/>
<dbReference type="InterPro" id="IPR011053">
    <property type="entry name" value="Single_hybrid_motif"/>
</dbReference>
<evidence type="ECO:0000256" key="7">
    <source>
        <dbReference type="ARBA" id="ARBA00023098"/>
    </source>
</evidence>
<keyword evidence="8" id="KW-0092">Biotin</keyword>
<accession>A0A813UKX6</accession>